<dbReference type="GO" id="GO:0009055">
    <property type="term" value="F:electron transfer activity"/>
    <property type="evidence" value="ECO:0007669"/>
    <property type="project" value="InterPro"/>
</dbReference>
<dbReference type="GO" id="GO:0005506">
    <property type="term" value="F:iron ion binding"/>
    <property type="evidence" value="ECO:0007669"/>
    <property type="project" value="InterPro"/>
</dbReference>
<evidence type="ECO:0000256" key="5">
    <source>
        <dbReference type="ARBA" id="ARBA00023004"/>
    </source>
</evidence>
<dbReference type="Pfam" id="PF13442">
    <property type="entry name" value="Cytochrome_CBB3"/>
    <property type="match status" value="1"/>
</dbReference>
<protein>
    <submittedName>
        <fullName evidence="7">Cytochrome c5 (Modular protein)</fullName>
    </submittedName>
</protein>
<keyword evidence="4" id="KW-0249">Electron transport</keyword>
<evidence type="ECO:0000256" key="1">
    <source>
        <dbReference type="ARBA" id="ARBA00022448"/>
    </source>
</evidence>
<dbReference type="InterPro" id="IPR009056">
    <property type="entry name" value="Cyt_c-like_dom"/>
</dbReference>
<evidence type="ECO:0000256" key="4">
    <source>
        <dbReference type="ARBA" id="ARBA00022982"/>
    </source>
</evidence>
<gene>
    <name evidence="7" type="ORF">PMYSY11_1349</name>
</gene>
<reference evidence="7" key="1">
    <citation type="submission" date="2019-02" db="EMBL/GenBank/DDBJ databases">
        <authorList>
            <consortium name="Genoscope - CEA"/>
            <person name="William W."/>
        </authorList>
    </citation>
    <scope>NUCLEOTIDE SEQUENCE [LARGE SCALE GENOMIC DNA]</scope>
    <source>
        <strain evidence="7">YSy11</strain>
    </source>
</reference>
<evidence type="ECO:0000256" key="3">
    <source>
        <dbReference type="ARBA" id="ARBA00022723"/>
    </source>
</evidence>
<evidence type="ECO:0000256" key="2">
    <source>
        <dbReference type="ARBA" id="ARBA00022617"/>
    </source>
</evidence>
<dbReference type="GO" id="GO:0020037">
    <property type="term" value="F:heme binding"/>
    <property type="evidence" value="ECO:0007669"/>
    <property type="project" value="InterPro"/>
</dbReference>
<dbReference type="PANTHER" id="PTHR40942">
    <property type="match status" value="1"/>
</dbReference>
<keyword evidence="2" id="KW-0349">Heme</keyword>
<accession>A0A1I7A5X5</accession>
<evidence type="ECO:0000259" key="6">
    <source>
        <dbReference type="Pfam" id="PF13442"/>
    </source>
</evidence>
<dbReference type="AlphaFoldDB" id="A0A1I7A5X5"/>
<dbReference type="SUPFAM" id="SSF46626">
    <property type="entry name" value="Cytochrome c"/>
    <property type="match status" value="1"/>
</dbReference>
<dbReference type="STRING" id="437900.GCA_001940335_00030"/>
<dbReference type="PRINTS" id="PR00607">
    <property type="entry name" value="CYTCHROMECIE"/>
</dbReference>
<dbReference type="InterPro" id="IPR002323">
    <property type="entry name" value="Cyt_CIE"/>
</dbReference>
<name>A0A1I7A5X5_9PSED</name>
<evidence type="ECO:0000313" key="7">
    <source>
        <dbReference type="EMBL" id="VEV96396.1"/>
    </source>
</evidence>
<dbReference type="PANTHER" id="PTHR40942:SF4">
    <property type="entry name" value="CYTOCHROME C5"/>
    <property type="match status" value="1"/>
</dbReference>
<keyword evidence="5" id="KW-0408">Iron</keyword>
<proteinExistence type="predicted"/>
<keyword evidence="1" id="KW-0813">Transport</keyword>
<dbReference type="EMBL" id="LR215729">
    <property type="protein sequence ID" value="VEV96396.1"/>
    <property type="molecule type" value="Genomic_DNA"/>
</dbReference>
<dbReference type="Gene3D" id="1.10.760.10">
    <property type="entry name" value="Cytochrome c-like domain"/>
    <property type="match status" value="1"/>
</dbReference>
<sequence>MPRACCGNLGCFGQLGLPLYLHIARETVAAGESSHDEVMRVNLIKKMLIAPVTVMALWAVTAQATTDDAIAERLKPVGQVCVQGEECKGVEAVASAAGGGAKTPDDVIAAHCGACHSTGVLGAPKIGDTADWKKRADEQGGLDGLLAKAISGINAMPPKGTCADCTDDELKATIQKMSGL</sequence>
<dbReference type="InterPro" id="IPR036909">
    <property type="entry name" value="Cyt_c-like_dom_sf"/>
</dbReference>
<keyword evidence="3" id="KW-0479">Metal-binding</keyword>
<feature type="domain" description="Cytochrome c" evidence="6">
    <location>
        <begin position="102"/>
        <end position="174"/>
    </location>
</feature>
<organism evidence="7">
    <name type="scientific">Pseudomonas marincola</name>
    <dbReference type="NCBI Taxonomy" id="437900"/>
    <lineage>
        <taxon>Bacteria</taxon>
        <taxon>Pseudomonadati</taxon>
        <taxon>Pseudomonadota</taxon>
        <taxon>Gammaproteobacteria</taxon>
        <taxon>Pseudomonadales</taxon>
        <taxon>Pseudomonadaceae</taxon>
        <taxon>Pseudomonas</taxon>
    </lineage>
</organism>